<dbReference type="InterPro" id="IPR007627">
    <property type="entry name" value="RNA_pol_sigma70_r2"/>
</dbReference>
<organism evidence="5 6">
    <name type="scientific">Aeoliella straminimaris</name>
    <dbReference type="NCBI Taxonomy" id="2954799"/>
    <lineage>
        <taxon>Bacteria</taxon>
        <taxon>Pseudomonadati</taxon>
        <taxon>Planctomycetota</taxon>
        <taxon>Planctomycetia</taxon>
        <taxon>Pirellulales</taxon>
        <taxon>Lacipirellulaceae</taxon>
        <taxon>Aeoliella</taxon>
    </lineage>
</organism>
<dbReference type="InterPro" id="IPR039425">
    <property type="entry name" value="RNA_pol_sigma-70-like"/>
</dbReference>
<keyword evidence="2" id="KW-0731">Sigma factor</keyword>
<reference evidence="5" key="1">
    <citation type="submission" date="2022-06" db="EMBL/GenBank/DDBJ databases">
        <title>Aeoliella straminimaris, a novel planctomycete from sediments.</title>
        <authorList>
            <person name="Vitorino I.R."/>
            <person name="Lage O.M."/>
        </authorList>
    </citation>
    <scope>NUCLEOTIDE SEQUENCE</scope>
    <source>
        <strain evidence="5">ICT_H6.2</strain>
    </source>
</reference>
<dbReference type="SUPFAM" id="SSF88946">
    <property type="entry name" value="Sigma2 domain of RNA polymerase sigma factors"/>
    <property type="match status" value="1"/>
</dbReference>
<feature type="domain" description="RNA polymerase sigma-70 region 2" evidence="4">
    <location>
        <begin position="23"/>
        <end position="91"/>
    </location>
</feature>
<accession>A0A9X2F9V9</accession>
<keyword evidence="1" id="KW-0805">Transcription regulation</keyword>
<proteinExistence type="predicted"/>
<dbReference type="AlphaFoldDB" id="A0A9X2F9V9"/>
<dbReference type="InterPro" id="IPR013325">
    <property type="entry name" value="RNA_pol_sigma_r2"/>
</dbReference>
<evidence type="ECO:0000259" key="4">
    <source>
        <dbReference type="Pfam" id="PF04542"/>
    </source>
</evidence>
<gene>
    <name evidence="5" type="ORF">NG895_13755</name>
</gene>
<dbReference type="GO" id="GO:0006352">
    <property type="term" value="P:DNA-templated transcription initiation"/>
    <property type="evidence" value="ECO:0007669"/>
    <property type="project" value="InterPro"/>
</dbReference>
<evidence type="ECO:0000313" key="6">
    <source>
        <dbReference type="Proteomes" id="UP001155241"/>
    </source>
</evidence>
<sequence>MPNPDALLVDDIRRGNPDAWTRLIDEYEGRLLAFVESRLRRRAASEDVVQETFVGFLTSLPNYDTRRPLESWLFSIAAHKLTDHLRREGRRPALPLSSTDGSDGAAWDLPGPARAASSIARSGERRGLEERAISEAIAGEIERWRERGDWTKLKCIELLFARGLANKRVAKLLDLTEQQVANFKFDFLARLKTLVRRQDLSEDIFPELYEGE</sequence>
<evidence type="ECO:0000256" key="3">
    <source>
        <dbReference type="ARBA" id="ARBA00023163"/>
    </source>
</evidence>
<dbReference type="Gene3D" id="1.10.1740.10">
    <property type="match status" value="1"/>
</dbReference>
<dbReference type="Pfam" id="PF04542">
    <property type="entry name" value="Sigma70_r2"/>
    <property type="match status" value="1"/>
</dbReference>
<dbReference type="GO" id="GO:0016987">
    <property type="term" value="F:sigma factor activity"/>
    <property type="evidence" value="ECO:0007669"/>
    <property type="project" value="UniProtKB-KW"/>
</dbReference>
<dbReference type="InterPro" id="IPR014284">
    <property type="entry name" value="RNA_pol_sigma-70_dom"/>
</dbReference>
<dbReference type="EMBL" id="JAMXLR010000048">
    <property type="protein sequence ID" value="MCO6044970.1"/>
    <property type="molecule type" value="Genomic_DNA"/>
</dbReference>
<dbReference type="PANTHER" id="PTHR43133">
    <property type="entry name" value="RNA POLYMERASE ECF-TYPE SIGMA FACTO"/>
    <property type="match status" value="1"/>
</dbReference>
<dbReference type="NCBIfam" id="TIGR02937">
    <property type="entry name" value="sigma70-ECF"/>
    <property type="match status" value="1"/>
</dbReference>
<dbReference type="Proteomes" id="UP001155241">
    <property type="component" value="Unassembled WGS sequence"/>
</dbReference>
<keyword evidence="3" id="KW-0804">Transcription</keyword>
<dbReference type="PANTHER" id="PTHR43133:SF62">
    <property type="entry name" value="RNA POLYMERASE SIGMA FACTOR SIGZ"/>
    <property type="match status" value="1"/>
</dbReference>
<protein>
    <submittedName>
        <fullName evidence="5">RNA polymerase sigma factor</fullName>
    </submittedName>
</protein>
<evidence type="ECO:0000256" key="1">
    <source>
        <dbReference type="ARBA" id="ARBA00023015"/>
    </source>
</evidence>
<keyword evidence="6" id="KW-1185">Reference proteome</keyword>
<name>A0A9X2F9V9_9BACT</name>
<comment type="caution">
    <text evidence="5">The sequence shown here is derived from an EMBL/GenBank/DDBJ whole genome shotgun (WGS) entry which is preliminary data.</text>
</comment>
<evidence type="ECO:0000256" key="2">
    <source>
        <dbReference type="ARBA" id="ARBA00023082"/>
    </source>
</evidence>
<evidence type="ECO:0000313" key="5">
    <source>
        <dbReference type="EMBL" id="MCO6044970.1"/>
    </source>
</evidence>
<dbReference type="RefSeq" id="WP_252853083.1">
    <property type="nucleotide sequence ID" value="NZ_JAMXLR010000048.1"/>
</dbReference>